<evidence type="ECO:0000313" key="1">
    <source>
        <dbReference type="EMBL" id="MDQ0419542.1"/>
    </source>
</evidence>
<dbReference type="InterPro" id="IPR037175">
    <property type="entry name" value="KFase_sf"/>
</dbReference>
<dbReference type="Proteomes" id="UP001238496">
    <property type="component" value="Unassembled WGS sequence"/>
</dbReference>
<organism evidence="1 2">
    <name type="scientific">Peteryoungia aggregata LMG 23059</name>
    <dbReference type="NCBI Taxonomy" id="1368425"/>
    <lineage>
        <taxon>Bacteria</taxon>
        <taxon>Pseudomonadati</taxon>
        <taxon>Pseudomonadota</taxon>
        <taxon>Alphaproteobacteria</taxon>
        <taxon>Hyphomicrobiales</taxon>
        <taxon>Rhizobiaceae</taxon>
        <taxon>Peteryoungia</taxon>
    </lineage>
</organism>
<comment type="caution">
    <text evidence="1">The sequence shown here is derived from an EMBL/GenBank/DDBJ whole genome shotgun (WGS) entry which is preliminary data.</text>
</comment>
<protein>
    <submittedName>
        <fullName evidence="1">Kynurenine formamidase</fullName>
    </submittedName>
</protein>
<keyword evidence="2" id="KW-1185">Reference proteome</keyword>
<sequence>MKIIDLSVAIENDVPADPPGLGPRISYTSHAEGAEEVLRFFPGLDIADVPGGEGWAVEQLNLTAHAGTHLDAPWHFASTMNNGERAWTIDEVPLDWCIRPGVKLDLRELPDGYVATASDLEAALEATGHHLQPFDIVLINTAAGAAYGRPEFLGRGCGIGREATHWLMNKGVHIAGTDAWSWDAPFPVTARRFAETRDAGLIWEGHKAGREGIFLHMEKLTRLAELPPSGFTVSCLPVKIKGGSAGWCRAVALFPLEEA</sequence>
<dbReference type="PANTHER" id="PTHR43564:SF2">
    <property type="entry name" value="BLR6059 PROTEIN"/>
    <property type="match status" value="1"/>
</dbReference>
<reference evidence="1 2" key="1">
    <citation type="submission" date="2023-07" db="EMBL/GenBank/DDBJ databases">
        <title>Genomic Encyclopedia of Type Strains, Phase IV (KMG-IV): sequencing the most valuable type-strain genomes for metagenomic binning, comparative biology and taxonomic classification.</title>
        <authorList>
            <person name="Goeker M."/>
        </authorList>
    </citation>
    <scope>NUCLEOTIDE SEQUENCE [LARGE SCALE GENOMIC DNA]</scope>
    <source>
        <strain evidence="1 2">DSM 1111</strain>
    </source>
</reference>
<dbReference type="SUPFAM" id="SSF102198">
    <property type="entry name" value="Putative cyclase"/>
    <property type="match status" value="1"/>
</dbReference>
<dbReference type="EMBL" id="JAUSUW010000001">
    <property type="protein sequence ID" value="MDQ0419542.1"/>
    <property type="molecule type" value="Genomic_DNA"/>
</dbReference>
<dbReference type="RefSeq" id="WP_307369141.1">
    <property type="nucleotide sequence ID" value="NZ_JAUSUW010000001.1"/>
</dbReference>
<dbReference type="Gene3D" id="3.50.30.50">
    <property type="entry name" value="Putative cyclase"/>
    <property type="match status" value="1"/>
</dbReference>
<proteinExistence type="predicted"/>
<dbReference type="InterPro" id="IPR007325">
    <property type="entry name" value="KFase/CYL"/>
</dbReference>
<dbReference type="PANTHER" id="PTHR43564">
    <property type="entry name" value="KYNURENINE FORMAMIDASE-LIKE PROTEIN"/>
    <property type="match status" value="1"/>
</dbReference>
<name>A0ABU0G4A1_9HYPH</name>
<accession>A0ABU0G4A1</accession>
<dbReference type="Pfam" id="PF04199">
    <property type="entry name" value="Cyclase"/>
    <property type="match status" value="1"/>
</dbReference>
<gene>
    <name evidence="1" type="ORF">J2045_000552</name>
</gene>
<evidence type="ECO:0000313" key="2">
    <source>
        <dbReference type="Proteomes" id="UP001238496"/>
    </source>
</evidence>